<protein>
    <submittedName>
        <fullName evidence="6">WD repeat-containing protein 49</fullName>
    </submittedName>
</protein>
<dbReference type="SMART" id="SM00320">
    <property type="entry name" value="WD40"/>
    <property type="match status" value="10"/>
</dbReference>
<comment type="caution">
    <text evidence="6">The sequence shown here is derived from an EMBL/GenBank/DDBJ whole genome shotgun (WGS) entry which is preliminary data.</text>
</comment>
<dbReference type="InterPro" id="IPR036322">
    <property type="entry name" value="WD40_repeat_dom_sf"/>
</dbReference>
<proteinExistence type="predicted"/>
<evidence type="ECO:0000256" key="4">
    <source>
        <dbReference type="SAM" id="MobiDB-lite"/>
    </source>
</evidence>
<dbReference type="SUPFAM" id="SSF50978">
    <property type="entry name" value="WD40 repeat-like"/>
    <property type="match status" value="2"/>
</dbReference>
<feature type="region of interest" description="Disordered" evidence="4">
    <location>
        <begin position="1062"/>
        <end position="1082"/>
    </location>
</feature>
<dbReference type="Gene3D" id="2.130.10.10">
    <property type="entry name" value="YVTN repeat-like/Quinoprotein amine dehydrogenase"/>
    <property type="match status" value="3"/>
</dbReference>
<evidence type="ECO:0000256" key="3">
    <source>
        <dbReference type="PROSITE-ProRule" id="PRU00221"/>
    </source>
</evidence>
<name>A0A8T1M9S5_CLOSI</name>
<keyword evidence="2" id="KW-0677">Repeat</keyword>
<dbReference type="Pfam" id="PF00400">
    <property type="entry name" value="WD40"/>
    <property type="match status" value="3"/>
</dbReference>
<evidence type="ECO:0000256" key="1">
    <source>
        <dbReference type="ARBA" id="ARBA00022574"/>
    </source>
</evidence>
<feature type="compositionally biased region" description="Polar residues" evidence="4">
    <location>
        <begin position="1062"/>
        <end position="1073"/>
    </location>
</feature>
<dbReference type="OrthoDB" id="10251381at2759"/>
<keyword evidence="7" id="KW-1185">Reference proteome</keyword>
<feature type="repeat" description="WD" evidence="3">
    <location>
        <begin position="746"/>
        <end position="770"/>
    </location>
</feature>
<dbReference type="InterPro" id="IPR001680">
    <property type="entry name" value="WD40_rpt"/>
</dbReference>
<feature type="region of interest" description="Disordered" evidence="4">
    <location>
        <begin position="870"/>
        <end position="890"/>
    </location>
</feature>
<feature type="region of interest" description="Disordered" evidence="4">
    <location>
        <begin position="935"/>
        <end position="957"/>
    </location>
</feature>
<feature type="domain" description="EF-hand" evidence="5">
    <location>
        <begin position="67"/>
        <end position="102"/>
    </location>
</feature>
<gene>
    <name evidence="6" type="ORF">CSKR_109634</name>
</gene>
<sequence>MASLANRFSRESHTTSATDQKVESKLNVRDVEAIQEGFSCPGKGYDNKLALTKEQFTEALSLILNRGTRQEFNDLFDKIDITGDGLVDWDKFASHLMLEFYEKDDRMKKLSVPQWKDLKTLNSPHKDAIQKIVFMKNMSRYLTVSKEGLVTMWGLDMKPQRSAKATTDACRPRDLWVTDFAVMPNINKIAVAFTSKEIAFCNISIKLELTCQTKLCDIIDTPICLDHWYNPENPNECILAWGDVGGHLNALFWSQAGIHLFEKPSALVNEKEESTFNVSLNDIIQKVAKTATYLRVKVHSDWVRQVRYIPQLEAFMTCATVWNSSLVISWLEKLPPVSAAGRAPDQLPEARIISRSSIFTVHQGINAFDYHEGQNQIATAGVNYHVCLWNPYVVSKPNGLLRGHMASVVAVQFQRSKGCLISLSRDRVLRIWDVQLQVCLQRMTGVFPKGLEEETAHSRKQIVTRMLFHEDKLRLFLAFNSSLTMLEMKVKVRDRVYSHEKPLVGVIFNSAFNQVISACQGGTISIWLVDTGQRVKNISRSHNDAELTCLVQDPNGSKFYTGSTDGTIKIWDMNGHCHHTLICFGGAHAEVGQVVILKRAVIVMGNSNHFTVFRTTNFRDHYVYPSEWKGGPEHCDDVLTGVALPPNGLITGSYDGELVVWNTNSECAARRMTQRCKRMNEDFGDFLFNVSRLILLTERKHIGSGSKRGANLVSCGGNGIVRFWNAYSCILIGEFLAHAKSSNIIMAVDPTNDYLATGDVEGTVKIWNIKEYCMYEEEEEATFLPPELLSQWQAHVDLISGLAFCPRFERRMFVVTCSTDCGVSLWTLEGHKIGIFGQEVRWKLEAVHRDIGALSMASSDTSPVQAETMLESTGPELKDQRDSSESITTPPLEFRVDNIQPFPEKASLNDICDILSTYRINAWKHTLLGKEYQEGRMRKRQRKQPHTISELPDMSGERYGKPNYGPYYYLQLSSFDPVEDLKQPDFMEHPEDYFMDTEELNSLSNSADIPVLREEDYGGTRDQHNVYNEPEVKRKIDETTLFPGYLLQFERQMLRTNRFINPNNQMQTDSTCNKLPDDTQSDMATRASSILSEQLLPLKTTEPRRTSTQTFRNKKEKDNIMKRGQARSSFSRP</sequence>
<dbReference type="PANTHER" id="PTHR44324:SF1">
    <property type="entry name" value="WD REPEAT-CONTAINING PROTEIN 49"/>
    <property type="match status" value="1"/>
</dbReference>
<dbReference type="InterPro" id="IPR015943">
    <property type="entry name" value="WD40/YVTN_repeat-like_dom_sf"/>
</dbReference>
<dbReference type="Gene3D" id="1.10.238.10">
    <property type="entry name" value="EF-hand"/>
    <property type="match status" value="1"/>
</dbReference>
<accession>A0A8T1M9S5</accession>
<reference evidence="6 7" key="2">
    <citation type="journal article" date="2021" name="Genomics">
        <title>High-quality reference genome for Clonorchis sinensis.</title>
        <authorList>
            <person name="Young N.D."/>
            <person name="Stroehlein A.J."/>
            <person name="Kinkar L."/>
            <person name="Wang T."/>
            <person name="Sohn W.M."/>
            <person name="Chang B.C.H."/>
            <person name="Kaur P."/>
            <person name="Weisz D."/>
            <person name="Dudchenko O."/>
            <person name="Aiden E.L."/>
            <person name="Korhonen P.K."/>
            <person name="Gasser R.B."/>
        </authorList>
    </citation>
    <scope>NUCLEOTIDE SEQUENCE [LARGE SCALE GENOMIC DNA]</scope>
    <source>
        <strain evidence="6">Cs-k2</strain>
    </source>
</reference>
<dbReference type="PROSITE" id="PS50294">
    <property type="entry name" value="WD_REPEATS_REGION"/>
    <property type="match status" value="2"/>
</dbReference>
<feature type="repeat" description="WD" evidence="3">
    <location>
        <begin position="401"/>
        <end position="435"/>
    </location>
</feature>
<keyword evidence="1 3" id="KW-0853">WD repeat</keyword>
<dbReference type="GO" id="GO:0005509">
    <property type="term" value="F:calcium ion binding"/>
    <property type="evidence" value="ECO:0007669"/>
    <property type="project" value="InterPro"/>
</dbReference>
<feature type="repeat" description="WD" evidence="3">
    <location>
        <begin position="540"/>
        <end position="574"/>
    </location>
</feature>
<dbReference type="PROSITE" id="PS50222">
    <property type="entry name" value="EF_HAND_2"/>
    <property type="match status" value="1"/>
</dbReference>
<dbReference type="InterPro" id="IPR020472">
    <property type="entry name" value="WD40_PAC1"/>
</dbReference>
<dbReference type="EMBL" id="NIRI02000056">
    <property type="protein sequence ID" value="KAG5445903.1"/>
    <property type="molecule type" value="Genomic_DNA"/>
</dbReference>
<reference evidence="6 7" key="1">
    <citation type="journal article" date="2018" name="Biotechnol. Adv.">
        <title>Improved genomic resources and new bioinformatic workflow for the carcinogenic parasite Clonorchis sinensis: Biotechnological implications.</title>
        <authorList>
            <person name="Wang D."/>
            <person name="Korhonen P.K."/>
            <person name="Gasser R.B."/>
            <person name="Young N.D."/>
        </authorList>
    </citation>
    <scope>NUCLEOTIDE SEQUENCE [LARGE SCALE GENOMIC DNA]</scope>
    <source>
        <strain evidence="6">Cs-k2</strain>
    </source>
</reference>
<feature type="repeat" description="WD" evidence="3">
    <location>
        <begin position="496"/>
        <end position="537"/>
    </location>
</feature>
<dbReference type="PANTHER" id="PTHR44324">
    <property type="entry name" value="WD40 REPEAT DOMAIN 95"/>
    <property type="match status" value="1"/>
</dbReference>
<feature type="region of interest" description="Disordered" evidence="4">
    <location>
        <begin position="1099"/>
        <end position="1133"/>
    </location>
</feature>
<dbReference type="InterPro" id="IPR011992">
    <property type="entry name" value="EF-hand-dom_pair"/>
</dbReference>
<dbReference type="PROSITE" id="PS00678">
    <property type="entry name" value="WD_REPEATS_1"/>
    <property type="match status" value="1"/>
</dbReference>
<dbReference type="PROSITE" id="PS50082">
    <property type="entry name" value="WD_REPEATS_2"/>
    <property type="match status" value="4"/>
</dbReference>
<dbReference type="InterPro" id="IPR019775">
    <property type="entry name" value="WD40_repeat_CS"/>
</dbReference>
<dbReference type="PRINTS" id="PR00320">
    <property type="entry name" value="GPROTEINBRPT"/>
</dbReference>
<evidence type="ECO:0000313" key="7">
    <source>
        <dbReference type="Proteomes" id="UP000286415"/>
    </source>
</evidence>
<dbReference type="Proteomes" id="UP000286415">
    <property type="component" value="Unassembled WGS sequence"/>
</dbReference>
<dbReference type="SUPFAM" id="SSF47473">
    <property type="entry name" value="EF-hand"/>
    <property type="match status" value="1"/>
</dbReference>
<evidence type="ECO:0000313" key="6">
    <source>
        <dbReference type="EMBL" id="KAG5445903.1"/>
    </source>
</evidence>
<dbReference type="AlphaFoldDB" id="A0A8T1M9S5"/>
<dbReference type="InterPro" id="IPR051242">
    <property type="entry name" value="WD-EF-hand_domain"/>
</dbReference>
<evidence type="ECO:0000256" key="2">
    <source>
        <dbReference type="ARBA" id="ARBA00022737"/>
    </source>
</evidence>
<organism evidence="6 7">
    <name type="scientific">Clonorchis sinensis</name>
    <name type="common">Chinese liver fluke</name>
    <dbReference type="NCBI Taxonomy" id="79923"/>
    <lineage>
        <taxon>Eukaryota</taxon>
        <taxon>Metazoa</taxon>
        <taxon>Spiralia</taxon>
        <taxon>Lophotrochozoa</taxon>
        <taxon>Platyhelminthes</taxon>
        <taxon>Trematoda</taxon>
        <taxon>Digenea</taxon>
        <taxon>Opisthorchiida</taxon>
        <taxon>Opisthorchiata</taxon>
        <taxon>Opisthorchiidae</taxon>
        <taxon>Clonorchis</taxon>
    </lineage>
</organism>
<feature type="region of interest" description="Disordered" evidence="4">
    <location>
        <begin position="1"/>
        <end position="23"/>
    </location>
</feature>
<dbReference type="InterPro" id="IPR002048">
    <property type="entry name" value="EF_hand_dom"/>
</dbReference>
<evidence type="ECO:0000259" key="5">
    <source>
        <dbReference type="PROSITE" id="PS50222"/>
    </source>
</evidence>